<sequence length="137" mass="15875">MVSSPRCAALARHLLQLFDGSLLNLFSILKKISLKLSSEFSVTLLDPRHVLIKLSNHLDYSKLFARRAYYVNNCFMKLIKWTPMFDISSETPIVPMWSSFLDLHPHLFLTIYYMAWVLYLASLCKQIALLLLVPILQ</sequence>
<evidence type="ECO:0000313" key="4">
    <source>
        <dbReference type="Proteomes" id="UP000775213"/>
    </source>
</evidence>
<dbReference type="InterPro" id="IPR025558">
    <property type="entry name" value="DUF4283"/>
</dbReference>
<keyword evidence="1" id="KW-0812">Transmembrane</keyword>
<dbReference type="AlphaFoldDB" id="A0AAV7H0Z9"/>
<dbReference type="EMBL" id="JAGFBR010000009">
    <property type="protein sequence ID" value="KAH0461477.1"/>
    <property type="molecule type" value="Genomic_DNA"/>
</dbReference>
<dbReference type="Proteomes" id="UP000775213">
    <property type="component" value="Unassembled WGS sequence"/>
</dbReference>
<reference evidence="3 4" key="1">
    <citation type="journal article" date="2021" name="Hortic Res">
        <title>Chromosome-scale assembly of the Dendrobium chrysotoxum genome enhances the understanding of orchid evolution.</title>
        <authorList>
            <person name="Zhang Y."/>
            <person name="Zhang G.Q."/>
            <person name="Zhang D."/>
            <person name="Liu X.D."/>
            <person name="Xu X.Y."/>
            <person name="Sun W.H."/>
            <person name="Yu X."/>
            <person name="Zhu X."/>
            <person name="Wang Z.W."/>
            <person name="Zhao X."/>
            <person name="Zhong W.Y."/>
            <person name="Chen H."/>
            <person name="Yin W.L."/>
            <person name="Huang T."/>
            <person name="Niu S.C."/>
            <person name="Liu Z.J."/>
        </authorList>
    </citation>
    <scope>NUCLEOTIDE SEQUENCE [LARGE SCALE GENOMIC DNA]</scope>
    <source>
        <strain evidence="3">Lindl</strain>
    </source>
</reference>
<keyword evidence="4" id="KW-1185">Reference proteome</keyword>
<accession>A0AAV7H0Z9</accession>
<proteinExistence type="predicted"/>
<feature type="transmembrane region" description="Helical" evidence="1">
    <location>
        <begin position="111"/>
        <end position="136"/>
    </location>
</feature>
<organism evidence="3 4">
    <name type="scientific">Dendrobium chrysotoxum</name>
    <name type="common">Orchid</name>
    <dbReference type="NCBI Taxonomy" id="161865"/>
    <lineage>
        <taxon>Eukaryota</taxon>
        <taxon>Viridiplantae</taxon>
        <taxon>Streptophyta</taxon>
        <taxon>Embryophyta</taxon>
        <taxon>Tracheophyta</taxon>
        <taxon>Spermatophyta</taxon>
        <taxon>Magnoliopsida</taxon>
        <taxon>Liliopsida</taxon>
        <taxon>Asparagales</taxon>
        <taxon>Orchidaceae</taxon>
        <taxon>Epidendroideae</taxon>
        <taxon>Malaxideae</taxon>
        <taxon>Dendrobiinae</taxon>
        <taxon>Dendrobium</taxon>
    </lineage>
</organism>
<comment type="caution">
    <text evidence="3">The sequence shown here is derived from an EMBL/GenBank/DDBJ whole genome shotgun (WGS) entry which is preliminary data.</text>
</comment>
<evidence type="ECO:0000259" key="2">
    <source>
        <dbReference type="Pfam" id="PF14111"/>
    </source>
</evidence>
<evidence type="ECO:0000313" key="3">
    <source>
        <dbReference type="EMBL" id="KAH0461477.1"/>
    </source>
</evidence>
<feature type="domain" description="DUF4283" evidence="2">
    <location>
        <begin position="35"/>
        <end position="87"/>
    </location>
</feature>
<name>A0AAV7H0Z9_DENCH</name>
<keyword evidence="1" id="KW-1133">Transmembrane helix</keyword>
<protein>
    <recommendedName>
        <fullName evidence="2">DUF4283 domain-containing protein</fullName>
    </recommendedName>
</protein>
<keyword evidence="1" id="KW-0472">Membrane</keyword>
<evidence type="ECO:0000256" key="1">
    <source>
        <dbReference type="SAM" id="Phobius"/>
    </source>
</evidence>
<dbReference type="Pfam" id="PF14111">
    <property type="entry name" value="DUF4283"/>
    <property type="match status" value="1"/>
</dbReference>
<gene>
    <name evidence="3" type="ORF">IEQ34_009052</name>
</gene>